<dbReference type="PANTHER" id="PTHR48077:SF3">
    <property type="entry name" value="TRYPTOPHAN SYNTHASE"/>
    <property type="match status" value="1"/>
</dbReference>
<evidence type="ECO:0000313" key="14">
    <source>
        <dbReference type="Proteomes" id="UP001174205"/>
    </source>
</evidence>
<evidence type="ECO:0000256" key="11">
    <source>
        <dbReference type="HAMAP-Rule" id="MF_00133"/>
    </source>
</evidence>
<evidence type="ECO:0000256" key="1">
    <source>
        <dbReference type="ARBA" id="ARBA00001933"/>
    </source>
</evidence>
<dbReference type="InterPro" id="IPR023026">
    <property type="entry name" value="Trp_synth_beta/beta-like"/>
</dbReference>
<dbReference type="PROSITE" id="PS00168">
    <property type="entry name" value="TRP_SYNTHASE_BETA"/>
    <property type="match status" value="1"/>
</dbReference>
<dbReference type="HAMAP" id="MF_00133">
    <property type="entry name" value="Trp_synth_beta"/>
    <property type="match status" value="1"/>
</dbReference>
<comment type="catalytic activity">
    <reaction evidence="10 11">
        <text>(1S,2R)-1-C-(indol-3-yl)glycerol 3-phosphate + L-serine = D-glyceraldehyde 3-phosphate + L-tryptophan + H2O</text>
        <dbReference type="Rhea" id="RHEA:10532"/>
        <dbReference type="ChEBI" id="CHEBI:15377"/>
        <dbReference type="ChEBI" id="CHEBI:33384"/>
        <dbReference type="ChEBI" id="CHEBI:57912"/>
        <dbReference type="ChEBI" id="CHEBI:58866"/>
        <dbReference type="ChEBI" id="CHEBI:59776"/>
        <dbReference type="EC" id="4.2.1.20"/>
    </reaction>
</comment>
<accession>A0ABT8JC71</accession>
<sequence length="399" mass="43566">MTHQLPDQHGRFGPFGGRFVPETLMNALIELEEAYSHFSEDEEFNKELNYLLSEYSGRETPLYHAEQLSRRLGGPKIYLKREDLNHTGAHKINNAIGQGLLAKRMGKKKVIAETGAGQHGVATATVAALLGLDCKVFMGEEDTQRQQLNVFRMKLLGAEVIPVTSGTRTLKDAGNEALRYWVSHVEDTFYVLGSVVGPHPYPMMVRNFQRVIGDETRRQIQEIEGRLPDVIVAAVGGGSNAIGMFYPFIGDQDVKLVGVEAAGKGVDTEFHAATMSKGTHGVFQGSMSYLLQDEYGQVQPAHSISAGLDYPGVGPEHSYLKDIERAKYVPITDQEALDALQLLSRTEGIIPALESAHAVAQVVKLAPELSADDIVVICLSGRGDKDVESIMKYTGGDLA</sequence>
<feature type="domain" description="Tryptophan synthase beta chain-like PALP" evidence="12">
    <location>
        <begin position="57"/>
        <end position="381"/>
    </location>
</feature>
<evidence type="ECO:0000256" key="5">
    <source>
        <dbReference type="ARBA" id="ARBA00022605"/>
    </source>
</evidence>
<dbReference type="EC" id="4.2.1.20" evidence="11"/>
<evidence type="ECO:0000256" key="4">
    <source>
        <dbReference type="ARBA" id="ARBA00011270"/>
    </source>
</evidence>
<dbReference type="NCBIfam" id="TIGR00263">
    <property type="entry name" value="trpB"/>
    <property type="match status" value="1"/>
</dbReference>
<evidence type="ECO:0000256" key="10">
    <source>
        <dbReference type="ARBA" id="ARBA00049047"/>
    </source>
</evidence>
<evidence type="ECO:0000256" key="3">
    <source>
        <dbReference type="ARBA" id="ARBA00009982"/>
    </source>
</evidence>
<dbReference type="Pfam" id="PF00291">
    <property type="entry name" value="PALP"/>
    <property type="match status" value="1"/>
</dbReference>
<keyword evidence="14" id="KW-1185">Reference proteome</keyword>
<dbReference type="SUPFAM" id="SSF53686">
    <property type="entry name" value="Tryptophan synthase beta subunit-like PLP-dependent enzymes"/>
    <property type="match status" value="1"/>
</dbReference>
<comment type="pathway">
    <text evidence="2 11">Amino-acid biosynthesis; L-tryptophan biosynthesis; L-tryptophan from chorismate: step 5/5.</text>
</comment>
<comment type="similarity">
    <text evidence="3 11">Belongs to the TrpB family.</text>
</comment>
<dbReference type="Gene3D" id="3.40.50.1100">
    <property type="match status" value="2"/>
</dbReference>
<reference evidence="13" key="1">
    <citation type="submission" date="2023-03" db="EMBL/GenBank/DDBJ databases">
        <title>MT1 and MT2 Draft Genomes of Novel Species.</title>
        <authorList>
            <person name="Venkateswaran K."/>
        </authorList>
    </citation>
    <scope>NUCLEOTIDE SEQUENCE</scope>
    <source>
        <strain evidence="13">F6_3S_P_1C</strain>
    </source>
</reference>
<dbReference type="InterPro" id="IPR001926">
    <property type="entry name" value="TrpB-like_PALP"/>
</dbReference>
<evidence type="ECO:0000313" key="13">
    <source>
        <dbReference type="EMBL" id="MDN4601814.1"/>
    </source>
</evidence>
<evidence type="ECO:0000256" key="8">
    <source>
        <dbReference type="ARBA" id="ARBA00023141"/>
    </source>
</evidence>
<evidence type="ECO:0000256" key="6">
    <source>
        <dbReference type="ARBA" id="ARBA00022822"/>
    </source>
</evidence>
<dbReference type="GO" id="GO:0004834">
    <property type="term" value="F:tryptophan synthase activity"/>
    <property type="evidence" value="ECO:0007669"/>
    <property type="project" value="UniProtKB-EC"/>
</dbReference>
<comment type="cofactor">
    <cofactor evidence="1 11">
        <name>pyridoxal 5'-phosphate</name>
        <dbReference type="ChEBI" id="CHEBI:597326"/>
    </cofactor>
</comment>
<organism evidence="13 14">
    <name type="scientific">Paenibacillus vandeheii</name>
    <dbReference type="NCBI Taxonomy" id="3035917"/>
    <lineage>
        <taxon>Bacteria</taxon>
        <taxon>Bacillati</taxon>
        <taxon>Bacillota</taxon>
        <taxon>Bacilli</taxon>
        <taxon>Bacillales</taxon>
        <taxon>Paenibacillaceae</taxon>
        <taxon>Paenibacillus</taxon>
    </lineage>
</organism>
<evidence type="ECO:0000256" key="9">
    <source>
        <dbReference type="ARBA" id="ARBA00023239"/>
    </source>
</evidence>
<evidence type="ECO:0000256" key="7">
    <source>
        <dbReference type="ARBA" id="ARBA00022898"/>
    </source>
</evidence>
<proteinExistence type="inferred from homology"/>
<dbReference type="PANTHER" id="PTHR48077">
    <property type="entry name" value="TRYPTOPHAN SYNTHASE-RELATED"/>
    <property type="match status" value="1"/>
</dbReference>
<name>A0ABT8JC71_9BACL</name>
<dbReference type="PIRSF" id="PIRSF001413">
    <property type="entry name" value="Trp_syn_beta"/>
    <property type="match status" value="1"/>
</dbReference>
<dbReference type="Proteomes" id="UP001174205">
    <property type="component" value="Unassembled WGS sequence"/>
</dbReference>
<keyword evidence="5 11" id="KW-0028">Amino-acid biosynthesis</keyword>
<dbReference type="EMBL" id="JAROCD010000005">
    <property type="protein sequence ID" value="MDN4601814.1"/>
    <property type="molecule type" value="Genomic_DNA"/>
</dbReference>
<evidence type="ECO:0000256" key="2">
    <source>
        <dbReference type="ARBA" id="ARBA00004733"/>
    </source>
</evidence>
<dbReference type="InterPro" id="IPR036052">
    <property type="entry name" value="TrpB-like_PALP_sf"/>
</dbReference>
<keyword evidence="8 11" id="KW-0057">Aromatic amino acid biosynthesis</keyword>
<gene>
    <name evidence="11 13" type="primary">trpB</name>
    <name evidence="13" type="ORF">P5G61_11315</name>
</gene>
<keyword evidence="7 11" id="KW-0663">Pyridoxal phosphate</keyword>
<comment type="function">
    <text evidence="11">The beta subunit is responsible for the synthesis of L-tryptophan from indole and L-serine.</text>
</comment>
<comment type="subunit">
    <text evidence="4 11">Tetramer of two alpha and two beta chains.</text>
</comment>
<dbReference type="InterPro" id="IPR006654">
    <property type="entry name" value="Trp_synth_beta"/>
</dbReference>
<protein>
    <recommendedName>
        <fullName evidence="11">Tryptophan synthase beta chain</fullName>
        <ecNumber evidence="11">4.2.1.20</ecNumber>
    </recommendedName>
</protein>
<comment type="caution">
    <text evidence="13">The sequence shown here is derived from an EMBL/GenBank/DDBJ whole genome shotgun (WGS) entry which is preliminary data.</text>
</comment>
<keyword evidence="6 11" id="KW-0822">Tryptophan biosynthesis</keyword>
<evidence type="ECO:0000259" key="12">
    <source>
        <dbReference type="Pfam" id="PF00291"/>
    </source>
</evidence>
<dbReference type="CDD" id="cd06446">
    <property type="entry name" value="Trp-synth_B"/>
    <property type="match status" value="1"/>
</dbReference>
<dbReference type="InterPro" id="IPR006653">
    <property type="entry name" value="Trp_synth_b_CS"/>
</dbReference>
<feature type="modified residue" description="N6-(pyridoxal phosphate)lysine" evidence="11">
    <location>
        <position position="91"/>
    </location>
</feature>
<keyword evidence="9 11" id="KW-0456">Lyase</keyword>
<dbReference type="RefSeq" id="WP_301246488.1">
    <property type="nucleotide sequence ID" value="NZ_JAROCD010000005.1"/>
</dbReference>